<dbReference type="EMBL" id="LSCV01000003">
    <property type="protein sequence ID" value="KXB42342.1"/>
    <property type="molecule type" value="Genomic_DNA"/>
</dbReference>
<comment type="caution">
    <text evidence="2">The sequence shown here is derived from an EMBL/GenBank/DDBJ whole genome shotgun (WGS) entry which is preliminary data.</text>
</comment>
<dbReference type="STRING" id="1497955.HMPREF1872_00325"/>
<dbReference type="GO" id="GO:0061503">
    <property type="term" value="F:tRNA threonylcarbamoyladenosine dehydratase"/>
    <property type="evidence" value="ECO:0007669"/>
    <property type="project" value="TreeGrafter"/>
</dbReference>
<dbReference type="InterPro" id="IPR045886">
    <property type="entry name" value="ThiF/MoeB/HesA"/>
</dbReference>
<dbReference type="CDD" id="cd00755">
    <property type="entry name" value="YgdL_like"/>
    <property type="match status" value="1"/>
</dbReference>
<dbReference type="AlphaFoldDB" id="A0A133YGM0"/>
<organism evidence="2 3">
    <name type="scientific">Amygdalobacter nucleatus</name>
    <dbReference type="NCBI Taxonomy" id="3029274"/>
    <lineage>
        <taxon>Bacteria</taxon>
        <taxon>Bacillati</taxon>
        <taxon>Bacillota</taxon>
        <taxon>Clostridia</taxon>
        <taxon>Eubacteriales</taxon>
        <taxon>Oscillospiraceae</taxon>
        <taxon>Amygdalobacter</taxon>
    </lineage>
</organism>
<feature type="domain" description="THIF-type NAD/FAD binding fold" evidence="1">
    <location>
        <begin position="14"/>
        <end position="150"/>
    </location>
</feature>
<protein>
    <submittedName>
        <fullName evidence="2">ThiF family protein</fullName>
    </submittedName>
</protein>
<dbReference type="Gene3D" id="3.40.50.720">
    <property type="entry name" value="NAD(P)-binding Rossmann-like Domain"/>
    <property type="match status" value="1"/>
</dbReference>
<dbReference type="Pfam" id="PF00899">
    <property type="entry name" value="ThiF"/>
    <property type="match status" value="1"/>
</dbReference>
<evidence type="ECO:0000259" key="1">
    <source>
        <dbReference type="Pfam" id="PF00899"/>
    </source>
</evidence>
<name>A0A133YGM0_9FIRM</name>
<dbReference type="SUPFAM" id="SSF69572">
    <property type="entry name" value="Activating enzymes of the ubiquitin-like proteins"/>
    <property type="match status" value="1"/>
</dbReference>
<dbReference type="InterPro" id="IPR000594">
    <property type="entry name" value="ThiF_NAD_FAD-bd"/>
</dbReference>
<reference evidence="3" key="1">
    <citation type="submission" date="2016-01" db="EMBL/GenBank/DDBJ databases">
        <authorList>
            <person name="Mitreva M."/>
            <person name="Pepin K.H."/>
            <person name="Mihindukulasuriya K.A."/>
            <person name="Fulton R."/>
            <person name="Fronick C."/>
            <person name="O'Laughlin M."/>
            <person name="Miner T."/>
            <person name="Herter B."/>
            <person name="Rosa B.A."/>
            <person name="Cordes M."/>
            <person name="Tomlinson C."/>
            <person name="Wollam A."/>
            <person name="Palsikar V.B."/>
            <person name="Mardis E.R."/>
            <person name="Wilson R.K."/>
        </authorList>
    </citation>
    <scope>NUCLEOTIDE SEQUENCE [LARGE SCALE GENOMIC DNA]</scope>
    <source>
        <strain evidence="3">KA00274</strain>
    </source>
</reference>
<proteinExistence type="predicted"/>
<dbReference type="GO" id="GO:0008641">
    <property type="term" value="F:ubiquitin-like modifier activating enzyme activity"/>
    <property type="evidence" value="ECO:0007669"/>
    <property type="project" value="InterPro"/>
</dbReference>
<evidence type="ECO:0000313" key="2">
    <source>
        <dbReference type="EMBL" id="KXB42342.1"/>
    </source>
</evidence>
<keyword evidence="3" id="KW-1185">Reference proteome</keyword>
<dbReference type="PANTHER" id="PTHR43267:SF1">
    <property type="entry name" value="TRNA THREONYLCARBAMOYLADENOSINE DEHYDRATASE"/>
    <property type="match status" value="1"/>
</dbReference>
<evidence type="ECO:0000313" key="3">
    <source>
        <dbReference type="Proteomes" id="UP000070080"/>
    </source>
</evidence>
<dbReference type="InterPro" id="IPR035985">
    <property type="entry name" value="Ubiquitin-activating_enz"/>
</dbReference>
<accession>A0A133YGM0</accession>
<gene>
    <name evidence="2" type="ORF">HMPREF1872_00325</name>
</gene>
<dbReference type="RefSeq" id="WP_066713067.1">
    <property type="nucleotide sequence ID" value="NZ_JARFNM010000001.1"/>
</dbReference>
<dbReference type="Proteomes" id="UP000070080">
    <property type="component" value="Unassembled WGS sequence"/>
</dbReference>
<dbReference type="PANTHER" id="PTHR43267">
    <property type="entry name" value="TRNA THREONYLCARBAMOYLADENOSINE DEHYDRATASE"/>
    <property type="match status" value="1"/>
</dbReference>
<dbReference type="GO" id="GO:0061504">
    <property type="term" value="P:cyclic threonylcarbamoyladenosine biosynthetic process"/>
    <property type="evidence" value="ECO:0007669"/>
    <property type="project" value="TreeGrafter"/>
</dbReference>
<sequence length="243" mass="26728">MNDKEAVFERSQLLLGKENIASLQKAKVAVIGLGGVGSFVVEALARSGVGHLLIIDQDVYQTSNLNRQLGATVDSLGKSKVEVTAKRISEIAPFCQVEAKEMFLTKESDLSCLQNYDYIADCIDTVSSKIALAVYCHEHQLKLISAMGTARKLQPELVTICDLYQTKYDKLCKVMRHELRQLKVDKLTVCYSPEPLQALSAELAAIKQKQVAQKVPLASLIFVPATAGLRIAHKIITDLIDLN</sequence>
<dbReference type="OrthoDB" id="9804150at2"/>